<evidence type="ECO:0000313" key="12">
    <source>
        <dbReference type="Proteomes" id="UP000790787"/>
    </source>
</evidence>
<dbReference type="Gene3D" id="3.40.50.1820">
    <property type="entry name" value="alpha/beta hydrolase"/>
    <property type="match status" value="1"/>
</dbReference>
<dbReference type="InterPro" id="IPR050582">
    <property type="entry name" value="HAD-like_SerB"/>
</dbReference>
<dbReference type="SMR" id="A0A1S3YY77"/>
<keyword evidence="5" id="KW-0028">Amino-acid biosynthesis</keyword>
<dbReference type="InterPro" id="IPR004469">
    <property type="entry name" value="PSP"/>
</dbReference>
<dbReference type="Gene3D" id="3.40.50.1000">
    <property type="entry name" value="HAD superfamily/HAD-like"/>
    <property type="match status" value="1"/>
</dbReference>
<evidence type="ECO:0000256" key="9">
    <source>
        <dbReference type="ARBA" id="ARBA00023299"/>
    </source>
</evidence>
<dbReference type="PaxDb" id="4097-A0A1S3YY77"/>
<dbReference type="GO" id="GO:0005737">
    <property type="term" value="C:cytoplasm"/>
    <property type="evidence" value="ECO:0000318"/>
    <property type="project" value="GO_Central"/>
</dbReference>
<dbReference type="InterPro" id="IPR000639">
    <property type="entry name" value="Epox_hydrolase-like"/>
</dbReference>
<dbReference type="RefSeq" id="XP_016456797.1">
    <property type="nucleotide sequence ID" value="XM_016601311.2"/>
</dbReference>
<dbReference type="InterPro" id="IPR036412">
    <property type="entry name" value="HAD-like_sf"/>
</dbReference>
<keyword evidence="7" id="KW-0378">Hydrolase</keyword>
<dbReference type="AlphaFoldDB" id="A0A1S3YY77"/>
<evidence type="ECO:0000256" key="6">
    <source>
        <dbReference type="ARBA" id="ARBA00022723"/>
    </source>
</evidence>
<reference evidence="13" key="2">
    <citation type="submission" date="2025-08" db="UniProtKB">
        <authorList>
            <consortium name="RefSeq"/>
        </authorList>
    </citation>
    <scope>IDENTIFICATION</scope>
    <source>
        <tissue evidence="13">Leaf</tissue>
    </source>
</reference>
<dbReference type="NCBIfam" id="TIGR00338">
    <property type="entry name" value="serB"/>
    <property type="match status" value="1"/>
</dbReference>
<feature type="active site" description="Proton donor" evidence="11">
    <location>
        <position position="90"/>
    </location>
</feature>
<dbReference type="NCBIfam" id="TIGR01488">
    <property type="entry name" value="HAD-SF-IB"/>
    <property type="match status" value="1"/>
</dbReference>
<dbReference type="Gene3D" id="1.10.150.210">
    <property type="entry name" value="Phosphoserine phosphatase, domain 2"/>
    <property type="match status" value="1"/>
</dbReference>
<dbReference type="SUPFAM" id="SSF56784">
    <property type="entry name" value="HAD-like"/>
    <property type="match status" value="1"/>
</dbReference>
<dbReference type="GO" id="GO:0006564">
    <property type="term" value="P:L-serine biosynthetic process"/>
    <property type="evidence" value="ECO:0000318"/>
    <property type="project" value="GO_Central"/>
</dbReference>
<comment type="similarity">
    <text evidence="3">Belongs to the HAD-like hydrolase superfamily. SerB family.</text>
</comment>
<dbReference type="FunFam" id="3.40.50.1000:FF:000077">
    <property type="entry name" value="Phosphoserine phosphatase, chloroplastic"/>
    <property type="match status" value="1"/>
</dbReference>
<sequence length="374" mass="41022">MEGLMSFQAQSVRAVSREQSSVPLPTFSSKITRVSVQPIGMVRNSKLFNSFVASVQPVEASAVTPFDNTLPSKEVLDVWQNASAVCFDVDSTVCIDEGIDEFAEFCGAGKAVAEWTARAMNGSVPFEDALAARLSLINPSLSQLQDFLKRPPRLSPGIDLLVKKLKDKKKDVYLVSGGFRQMINPVASILGIPLENIFANQMLFGSNGESAGFDKNEPTSRSGGKPTAVQQIKKAHGYKSVVMIGDGATDLEARMPGGADLFICYGGVQLRESVAAKADWLVFNFKDLINSLENWELTAPFRGCKIQVPTKFVVGDLDATYNVPGTKEYIHNGGFKKEVPNWQEGVVMEEVAHFINQEKPDEINAHIYDFIQRF</sequence>
<name>A0A1S3YY77_TOBAC</name>
<dbReference type="STRING" id="4097.A0A1S3YY77"/>
<keyword evidence="12" id="KW-1185">Reference proteome</keyword>
<dbReference type="OrthoDB" id="27226at2759"/>
<evidence type="ECO:0000256" key="10">
    <source>
        <dbReference type="ARBA" id="ARBA00031693"/>
    </source>
</evidence>
<comment type="pathway">
    <text evidence="2">Amino-acid biosynthesis; L-serine biosynthesis; L-serine from 3-phospho-D-glycerate: step 3/3.</text>
</comment>
<dbReference type="InterPro" id="IPR023214">
    <property type="entry name" value="HAD_sf"/>
</dbReference>
<dbReference type="PANTHER" id="PTHR43344:SF2">
    <property type="entry name" value="PHOSPHOSERINE PHOSPHATASE"/>
    <property type="match status" value="1"/>
</dbReference>
<dbReference type="EC" id="3.1.3.3" evidence="4"/>
<dbReference type="Pfam" id="PF00702">
    <property type="entry name" value="Hydrolase"/>
    <property type="match status" value="1"/>
</dbReference>
<comment type="cofactor">
    <cofactor evidence="1">
        <name>Mg(2+)</name>
        <dbReference type="ChEBI" id="CHEBI:18420"/>
    </cofactor>
</comment>
<evidence type="ECO:0000256" key="3">
    <source>
        <dbReference type="ARBA" id="ARBA00009184"/>
    </source>
</evidence>
<keyword evidence="6" id="KW-0479">Metal-binding</keyword>
<keyword evidence="9" id="KW-0718">Serine biosynthesis</keyword>
<dbReference type="PANTHER" id="PTHR43344">
    <property type="entry name" value="PHOSPHOSERINE PHOSPHATASE"/>
    <property type="match status" value="1"/>
</dbReference>
<proteinExistence type="inferred from homology"/>
<dbReference type="GO" id="GO:0000287">
    <property type="term" value="F:magnesium ion binding"/>
    <property type="evidence" value="ECO:0000318"/>
    <property type="project" value="GO_Central"/>
</dbReference>
<evidence type="ECO:0000313" key="13">
    <source>
        <dbReference type="RefSeq" id="XP_016456797.1"/>
    </source>
</evidence>
<dbReference type="SUPFAM" id="SSF53474">
    <property type="entry name" value="alpha/beta-Hydrolases"/>
    <property type="match status" value="1"/>
</dbReference>
<accession>A0A1S3YY77</accession>
<reference evidence="12" key="1">
    <citation type="journal article" date="2014" name="Nat. Commun.">
        <title>The tobacco genome sequence and its comparison with those of tomato and potato.</title>
        <authorList>
            <person name="Sierro N."/>
            <person name="Battey J.N."/>
            <person name="Ouadi S."/>
            <person name="Bakaher N."/>
            <person name="Bovet L."/>
            <person name="Willig A."/>
            <person name="Goepfert S."/>
            <person name="Peitsch M.C."/>
            <person name="Ivanov N.V."/>
        </authorList>
    </citation>
    <scope>NUCLEOTIDE SEQUENCE [LARGE SCALE GENOMIC DNA]</scope>
</reference>
<feature type="active site" description="Nucleophile" evidence="11">
    <location>
        <position position="88"/>
    </location>
</feature>
<organism evidence="12 13">
    <name type="scientific">Nicotiana tabacum</name>
    <name type="common">Common tobacco</name>
    <dbReference type="NCBI Taxonomy" id="4097"/>
    <lineage>
        <taxon>Eukaryota</taxon>
        <taxon>Viridiplantae</taxon>
        <taxon>Streptophyta</taxon>
        <taxon>Embryophyta</taxon>
        <taxon>Tracheophyta</taxon>
        <taxon>Spermatophyta</taxon>
        <taxon>Magnoliopsida</taxon>
        <taxon>eudicotyledons</taxon>
        <taxon>Gunneridae</taxon>
        <taxon>Pentapetalae</taxon>
        <taxon>asterids</taxon>
        <taxon>lamiids</taxon>
        <taxon>Solanales</taxon>
        <taxon>Solanaceae</taxon>
        <taxon>Nicotianoideae</taxon>
        <taxon>Nicotianeae</taxon>
        <taxon>Nicotiana</taxon>
    </lineage>
</organism>
<dbReference type="PRINTS" id="PR00412">
    <property type="entry name" value="EPOXHYDRLASE"/>
</dbReference>
<dbReference type="UniPathway" id="UPA00135">
    <property type="reaction ID" value="UER00198"/>
</dbReference>
<evidence type="ECO:0000256" key="1">
    <source>
        <dbReference type="ARBA" id="ARBA00001946"/>
    </source>
</evidence>
<protein>
    <recommendedName>
        <fullName evidence="4">phosphoserine phosphatase</fullName>
        <ecNumber evidence="4">3.1.3.3</ecNumber>
    </recommendedName>
    <alternativeName>
        <fullName evidence="10">O-phosphoserine phosphohydrolase</fullName>
    </alternativeName>
</protein>
<dbReference type="RefSeq" id="XP_016456797.1">
    <property type="nucleotide sequence ID" value="XM_016601311.1"/>
</dbReference>
<evidence type="ECO:0000256" key="7">
    <source>
        <dbReference type="ARBA" id="ARBA00022801"/>
    </source>
</evidence>
<dbReference type="FunFam" id="1.10.150.210:FF:000003">
    <property type="entry name" value="Phosphoserine phosphatase SerB"/>
    <property type="match status" value="1"/>
</dbReference>
<evidence type="ECO:0000256" key="2">
    <source>
        <dbReference type="ARBA" id="ARBA00005135"/>
    </source>
</evidence>
<dbReference type="GO" id="GO:0009507">
    <property type="term" value="C:chloroplast"/>
    <property type="evidence" value="ECO:0000318"/>
    <property type="project" value="GO_Central"/>
</dbReference>
<evidence type="ECO:0000256" key="4">
    <source>
        <dbReference type="ARBA" id="ARBA00012640"/>
    </source>
</evidence>
<dbReference type="KEGG" id="nta:107780735"/>
<dbReference type="GO" id="GO:0036424">
    <property type="term" value="F:L-phosphoserine phosphatase activity"/>
    <property type="evidence" value="ECO:0000318"/>
    <property type="project" value="GO_Central"/>
</dbReference>
<evidence type="ECO:0000256" key="11">
    <source>
        <dbReference type="PIRSR" id="PIRSR604469-1"/>
    </source>
</evidence>
<dbReference type="GeneID" id="107780735"/>
<dbReference type="CDD" id="cd04309">
    <property type="entry name" value="HAD_PSP_eu"/>
    <property type="match status" value="1"/>
</dbReference>
<dbReference type="InterPro" id="IPR029058">
    <property type="entry name" value="AB_hydrolase_fold"/>
</dbReference>
<evidence type="ECO:0000256" key="8">
    <source>
        <dbReference type="ARBA" id="ARBA00022842"/>
    </source>
</evidence>
<keyword evidence="8" id="KW-0460">Magnesium</keyword>
<gene>
    <name evidence="13" type="primary">LOC107780735</name>
</gene>
<evidence type="ECO:0000256" key="5">
    <source>
        <dbReference type="ARBA" id="ARBA00022605"/>
    </source>
</evidence>
<dbReference type="Proteomes" id="UP000790787">
    <property type="component" value="Chromosome 22"/>
</dbReference>